<proteinExistence type="predicted"/>
<reference evidence="2 3" key="1">
    <citation type="journal article" date="2018" name="IMA Fungus">
        <title>IMA Genome-F 9: Draft genome sequence of Annulohypoxylon stygium, Aspergillus mulundensis, Berkeleyomyces basicola (syn. Thielaviopsis basicola), Ceratocystis smalleyi, two Cercospora beticola strains, Coleophoma cylindrospora, Fusarium fracticaudum, Phialophora cf. hyalina, and Morchella septimelata.</title>
        <authorList>
            <person name="Wingfield B.D."/>
            <person name="Bills G.F."/>
            <person name="Dong Y."/>
            <person name="Huang W."/>
            <person name="Nel W.J."/>
            <person name="Swalarsk-Parry B.S."/>
            <person name="Vaghefi N."/>
            <person name="Wilken P.M."/>
            <person name="An Z."/>
            <person name="de Beer Z.W."/>
            <person name="De Vos L."/>
            <person name="Chen L."/>
            <person name="Duong T.A."/>
            <person name="Gao Y."/>
            <person name="Hammerbacher A."/>
            <person name="Kikkert J.R."/>
            <person name="Li Y."/>
            <person name="Li H."/>
            <person name="Li K."/>
            <person name="Li Q."/>
            <person name="Liu X."/>
            <person name="Ma X."/>
            <person name="Naidoo K."/>
            <person name="Pethybridge S.J."/>
            <person name="Sun J."/>
            <person name="Steenkamp E.T."/>
            <person name="van der Nest M.A."/>
            <person name="van Wyk S."/>
            <person name="Wingfield M.J."/>
            <person name="Xiong C."/>
            <person name="Yue Q."/>
            <person name="Zhang X."/>
        </authorList>
    </citation>
    <scope>NUCLEOTIDE SEQUENCE [LARGE SCALE GENOMIC DNA]</scope>
    <source>
        <strain evidence="2 3">BP6252</strain>
    </source>
</reference>
<sequence>MIFDCNTDHAFGNSAVVPQARLLGMQQNLIRFMRKKGKVQVHIGAWGMHNSPEGECMALTSLWIQKMVSGVLDNLQVLDPTVLDTAGMKRVSDCKPKRGTGQKTIPTWIPHQMVTRRGSTVTKEEKDDMEKARRTLTEDM</sequence>
<dbReference type="Proteomes" id="UP000256645">
    <property type="component" value="Unassembled WGS sequence"/>
</dbReference>
<feature type="region of interest" description="Disordered" evidence="1">
    <location>
        <begin position="117"/>
        <end position="140"/>
    </location>
</feature>
<evidence type="ECO:0000313" key="2">
    <source>
        <dbReference type="EMBL" id="RDW88501.1"/>
    </source>
</evidence>
<gene>
    <name evidence="2" type="ORF">BP6252_00533</name>
</gene>
<dbReference type="AlphaFoldDB" id="A0A3D8SQP1"/>
<accession>A0A3D8SQP1</accession>
<feature type="compositionally biased region" description="Basic and acidic residues" evidence="1">
    <location>
        <begin position="122"/>
        <end position="140"/>
    </location>
</feature>
<evidence type="ECO:0000313" key="3">
    <source>
        <dbReference type="Proteomes" id="UP000256645"/>
    </source>
</evidence>
<protein>
    <submittedName>
        <fullName evidence="2">Uncharacterized protein</fullName>
    </submittedName>
</protein>
<name>A0A3D8SQP1_9HELO</name>
<dbReference type="EMBL" id="PDLM01000001">
    <property type="protein sequence ID" value="RDW88501.1"/>
    <property type="molecule type" value="Genomic_DNA"/>
</dbReference>
<evidence type="ECO:0000256" key="1">
    <source>
        <dbReference type="SAM" id="MobiDB-lite"/>
    </source>
</evidence>
<comment type="caution">
    <text evidence="2">The sequence shown here is derived from an EMBL/GenBank/DDBJ whole genome shotgun (WGS) entry which is preliminary data.</text>
</comment>
<keyword evidence="3" id="KW-1185">Reference proteome</keyword>
<organism evidence="2 3">
    <name type="scientific">Coleophoma cylindrospora</name>
    <dbReference type="NCBI Taxonomy" id="1849047"/>
    <lineage>
        <taxon>Eukaryota</taxon>
        <taxon>Fungi</taxon>
        <taxon>Dikarya</taxon>
        <taxon>Ascomycota</taxon>
        <taxon>Pezizomycotina</taxon>
        <taxon>Leotiomycetes</taxon>
        <taxon>Helotiales</taxon>
        <taxon>Dermateaceae</taxon>
        <taxon>Coleophoma</taxon>
    </lineage>
</organism>